<name>A0A9P5NNI4_GYMJU</name>
<evidence type="ECO:0000313" key="2">
    <source>
        <dbReference type="Proteomes" id="UP000724874"/>
    </source>
</evidence>
<organism evidence="1 2">
    <name type="scientific">Gymnopilus junonius</name>
    <name type="common">Spectacular rustgill mushroom</name>
    <name type="synonym">Gymnopilus spectabilis subsp. junonius</name>
    <dbReference type="NCBI Taxonomy" id="109634"/>
    <lineage>
        <taxon>Eukaryota</taxon>
        <taxon>Fungi</taxon>
        <taxon>Dikarya</taxon>
        <taxon>Basidiomycota</taxon>
        <taxon>Agaricomycotina</taxon>
        <taxon>Agaricomycetes</taxon>
        <taxon>Agaricomycetidae</taxon>
        <taxon>Agaricales</taxon>
        <taxon>Agaricineae</taxon>
        <taxon>Hymenogastraceae</taxon>
        <taxon>Gymnopilus</taxon>
    </lineage>
</organism>
<keyword evidence="2" id="KW-1185">Reference proteome</keyword>
<protein>
    <submittedName>
        <fullName evidence="1">Uncharacterized protein</fullName>
    </submittedName>
</protein>
<proteinExistence type="predicted"/>
<dbReference type="OrthoDB" id="3054393at2759"/>
<sequence length="177" mass="20072">MGGSQTADALYGFVLSVLRTIHAIEFAMEWAALPQASKTRFRHDAFNRLAPNMTFKVFQHRHEKIIKARNDLKKLFVKFGVSVLMDPCWAPQVAYDTGRTGRSATFSATMRELLKQTRDVELVESEGAFRQLMGALTGGQTLDFIHNFMMVHCTSIDKNKFLLSEQELYVTSTDLAF</sequence>
<comment type="caution">
    <text evidence="1">The sequence shown here is derived from an EMBL/GenBank/DDBJ whole genome shotgun (WGS) entry which is preliminary data.</text>
</comment>
<accession>A0A9P5NNI4</accession>
<gene>
    <name evidence="1" type="ORF">CPB84DRAFT_986315</name>
</gene>
<dbReference type="EMBL" id="JADNYJ010000043">
    <property type="protein sequence ID" value="KAF8901209.1"/>
    <property type="molecule type" value="Genomic_DNA"/>
</dbReference>
<dbReference type="Proteomes" id="UP000724874">
    <property type="component" value="Unassembled WGS sequence"/>
</dbReference>
<evidence type="ECO:0000313" key="1">
    <source>
        <dbReference type="EMBL" id="KAF8901209.1"/>
    </source>
</evidence>
<dbReference type="AlphaFoldDB" id="A0A9P5NNI4"/>
<reference evidence="1" key="1">
    <citation type="submission" date="2020-11" db="EMBL/GenBank/DDBJ databases">
        <authorList>
            <consortium name="DOE Joint Genome Institute"/>
            <person name="Ahrendt S."/>
            <person name="Riley R."/>
            <person name="Andreopoulos W."/>
            <person name="LaButti K."/>
            <person name="Pangilinan J."/>
            <person name="Ruiz-duenas F.J."/>
            <person name="Barrasa J.M."/>
            <person name="Sanchez-Garcia M."/>
            <person name="Camarero S."/>
            <person name="Miyauchi S."/>
            <person name="Serrano A."/>
            <person name="Linde D."/>
            <person name="Babiker R."/>
            <person name="Drula E."/>
            <person name="Ayuso-Fernandez I."/>
            <person name="Pacheco R."/>
            <person name="Padilla G."/>
            <person name="Ferreira P."/>
            <person name="Barriuso J."/>
            <person name="Kellner H."/>
            <person name="Castanera R."/>
            <person name="Alfaro M."/>
            <person name="Ramirez L."/>
            <person name="Pisabarro A.G."/>
            <person name="Kuo A."/>
            <person name="Tritt A."/>
            <person name="Lipzen A."/>
            <person name="He G."/>
            <person name="Yan M."/>
            <person name="Ng V."/>
            <person name="Cullen D."/>
            <person name="Martin F."/>
            <person name="Rosso M.-N."/>
            <person name="Henrissat B."/>
            <person name="Hibbett D."/>
            <person name="Martinez A.T."/>
            <person name="Grigoriev I.V."/>
        </authorList>
    </citation>
    <scope>NUCLEOTIDE SEQUENCE</scope>
    <source>
        <strain evidence="1">AH 44721</strain>
    </source>
</reference>